<proteinExistence type="predicted"/>
<name>A0A8J5IV22_9STRA</name>
<evidence type="ECO:0000313" key="2">
    <source>
        <dbReference type="Proteomes" id="UP000709295"/>
    </source>
</evidence>
<evidence type="ECO:0000313" key="1">
    <source>
        <dbReference type="EMBL" id="KAG6975719.1"/>
    </source>
</evidence>
<keyword evidence="2" id="KW-1185">Reference proteome</keyword>
<reference evidence="1" key="1">
    <citation type="submission" date="2021-01" db="EMBL/GenBank/DDBJ databases">
        <title>Phytophthora aleatoria, a newly-described species from Pinus radiata is distinct from Phytophthora cactorum isolates based on comparative genomics.</title>
        <authorList>
            <person name="Mcdougal R."/>
            <person name="Panda P."/>
            <person name="Williams N."/>
            <person name="Studholme D.J."/>
        </authorList>
    </citation>
    <scope>NUCLEOTIDE SEQUENCE</scope>
    <source>
        <strain evidence="1">NZFS 4037</strain>
    </source>
</reference>
<dbReference type="Proteomes" id="UP000709295">
    <property type="component" value="Unassembled WGS sequence"/>
</dbReference>
<accession>A0A8J5IV22</accession>
<comment type="caution">
    <text evidence="1">The sequence shown here is derived from an EMBL/GenBank/DDBJ whole genome shotgun (WGS) entry which is preliminary data.</text>
</comment>
<protein>
    <submittedName>
        <fullName evidence="1">Uncharacterized protein</fullName>
    </submittedName>
</protein>
<gene>
    <name evidence="1" type="ORF">JG688_00002110</name>
</gene>
<organism evidence="1 2">
    <name type="scientific">Phytophthora aleatoria</name>
    <dbReference type="NCBI Taxonomy" id="2496075"/>
    <lineage>
        <taxon>Eukaryota</taxon>
        <taxon>Sar</taxon>
        <taxon>Stramenopiles</taxon>
        <taxon>Oomycota</taxon>
        <taxon>Peronosporomycetes</taxon>
        <taxon>Peronosporales</taxon>
        <taxon>Peronosporaceae</taxon>
        <taxon>Phytophthora</taxon>
    </lineage>
</organism>
<dbReference type="EMBL" id="JAENGY010000052">
    <property type="protein sequence ID" value="KAG6975719.1"/>
    <property type="molecule type" value="Genomic_DNA"/>
</dbReference>
<dbReference type="AlphaFoldDB" id="A0A8J5IV22"/>
<sequence>MNAALRTATPATFTNTQVANLYFRSCRDQYDEVILENYRSRCGTVRKRVAGTGFTNRVQHIRWGHSTIAEEMLAATPGQTGSIAHYPLPHRSEHVRMAGVTGQVQPATLILGEQAQATVPPNLEPISIYTPACHGGCDAGCRARLLRRCPSDLASF</sequence>